<dbReference type="InterPro" id="IPR013083">
    <property type="entry name" value="Znf_RING/FYVE/PHD"/>
</dbReference>
<evidence type="ECO:0000256" key="2">
    <source>
        <dbReference type="PROSITE-ProRule" id="PRU00175"/>
    </source>
</evidence>
<dbReference type="Proteomes" id="UP001215598">
    <property type="component" value="Unassembled WGS sequence"/>
</dbReference>
<comment type="caution">
    <text evidence="5">The sequence shown here is derived from an EMBL/GenBank/DDBJ whole genome shotgun (WGS) entry which is preliminary data.</text>
</comment>
<dbReference type="Pfam" id="PF13920">
    <property type="entry name" value="zf-C3HC4_3"/>
    <property type="match status" value="1"/>
</dbReference>
<dbReference type="PROSITE" id="PS50089">
    <property type="entry name" value="ZF_RING_2"/>
    <property type="match status" value="1"/>
</dbReference>
<dbReference type="SUPFAM" id="SSF57850">
    <property type="entry name" value="RING/U-box"/>
    <property type="match status" value="1"/>
</dbReference>
<keyword evidence="2" id="KW-0862">Zinc</keyword>
<sequence length="207" mass="22744">MSHSKKTGADDARTAGTIHAFFSSMEPEPGVRRPLNMRTPPARKKAATAGRTNGLTPVSSTEGPDRMRRLRPSSIAATKTFKRPPLVAFPGSRVARDECLTVEDLWRPGPGPPSMECDADDKCTVCLQLMSHPVFYTCGHGHCYTCVRVWLENQWTCPQCDTVITQPPFRIAAVESFLARTYGKWDGSVVTYTWDGLTFPVVPGASV</sequence>
<reference evidence="5" key="1">
    <citation type="submission" date="2023-03" db="EMBL/GenBank/DDBJ databases">
        <title>Massive genome expansion in bonnet fungi (Mycena s.s.) driven by repeated elements and novel gene families across ecological guilds.</title>
        <authorList>
            <consortium name="Lawrence Berkeley National Laboratory"/>
            <person name="Harder C.B."/>
            <person name="Miyauchi S."/>
            <person name="Viragh M."/>
            <person name="Kuo A."/>
            <person name="Thoen E."/>
            <person name="Andreopoulos B."/>
            <person name="Lu D."/>
            <person name="Skrede I."/>
            <person name="Drula E."/>
            <person name="Henrissat B."/>
            <person name="Morin E."/>
            <person name="Kohler A."/>
            <person name="Barry K."/>
            <person name="LaButti K."/>
            <person name="Morin E."/>
            <person name="Salamov A."/>
            <person name="Lipzen A."/>
            <person name="Mereny Z."/>
            <person name="Hegedus B."/>
            <person name="Baldrian P."/>
            <person name="Stursova M."/>
            <person name="Weitz H."/>
            <person name="Taylor A."/>
            <person name="Grigoriev I.V."/>
            <person name="Nagy L.G."/>
            <person name="Martin F."/>
            <person name="Kauserud H."/>
        </authorList>
    </citation>
    <scope>NUCLEOTIDE SEQUENCE</scope>
    <source>
        <strain evidence="5">CBHHK182m</strain>
    </source>
</reference>
<evidence type="ECO:0000313" key="5">
    <source>
        <dbReference type="EMBL" id="KAJ7699760.1"/>
    </source>
</evidence>
<protein>
    <recommendedName>
        <fullName evidence="4">RING-type domain-containing protein</fullName>
    </recommendedName>
</protein>
<proteinExistence type="predicted"/>
<feature type="region of interest" description="Disordered" evidence="3">
    <location>
        <begin position="1"/>
        <end position="75"/>
    </location>
</feature>
<feature type="compositionally biased region" description="Polar residues" evidence="3">
    <location>
        <begin position="50"/>
        <end position="62"/>
    </location>
</feature>
<keyword evidence="2" id="KW-0863">Zinc-finger</keyword>
<dbReference type="InterPro" id="IPR001841">
    <property type="entry name" value="Znf_RING"/>
</dbReference>
<gene>
    <name evidence="5" type="ORF">B0H16DRAFT_1749281</name>
</gene>
<dbReference type="GO" id="GO:0008270">
    <property type="term" value="F:zinc ion binding"/>
    <property type="evidence" value="ECO:0007669"/>
    <property type="project" value="UniProtKB-KW"/>
</dbReference>
<accession>A0AAD7GL25</accession>
<evidence type="ECO:0000256" key="1">
    <source>
        <dbReference type="ARBA" id="ARBA00022723"/>
    </source>
</evidence>
<dbReference type="InterPro" id="IPR018527">
    <property type="entry name" value="Rubredoxin_Fe_BS"/>
</dbReference>
<organism evidence="5 6">
    <name type="scientific">Mycena metata</name>
    <dbReference type="NCBI Taxonomy" id="1033252"/>
    <lineage>
        <taxon>Eukaryota</taxon>
        <taxon>Fungi</taxon>
        <taxon>Dikarya</taxon>
        <taxon>Basidiomycota</taxon>
        <taxon>Agaricomycotina</taxon>
        <taxon>Agaricomycetes</taxon>
        <taxon>Agaricomycetidae</taxon>
        <taxon>Agaricales</taxon>
        <taxon>Marasmiineae</taxon>
        <taxon>Mycenaceae</taxon>
        <taxon>Mycena</taxon>
    </lineage>
</organism>
<dbReference type="Gene3D" id="3.30.40.10">
    <property type="entry name" value="Zinc/RING finger domain, C3HC4 (zinc finger)"/>
    <property type="match status" value="1"/>
</dbReference>
<dbReference type="AlphaFoldDB" id="A0AAD7GL25"/>
<dbReference type="EMBL" id="JARKIB010000566">
    <property type="protein sequence ID" value="KAJ7699760.1"/>
    <property type="molecule type" value="Genomic_DNA"/>
</dbReference>
<evidence type="ECO:0000313" key="6">
    <source>
        <dbReference type="Proteomes" id="UP001215598"/>
    </source>
</evidence>
<dbReference type="SMART" id="SM00184">
    <property type="entry name" value="RING"/>
    <property type="match status" value="1"/>
</dbReference>
<keyword evidence="6" id="KW-1185">Reference proteome</keyword>
<evidence type="ECO:0000256" key="3">
    <source>
        <dbReference type="SAM" id="MobiDB-lite"/>
    </source>
</evidence>
<dbReference type="PROSITE" id="PS00202">
    <property type="entry name" value="RUBREDOXIN"/>
    <property type="match status" value="1"/>
</dbReference>
<evidence type="ECO:0000259" key="4">
    <source>
        <dbReference type="PROSITE" id="PS50089"/>
    </source>
</evidence>
<keyword evidence="1" id="KW-0479">Metal-binding</keyword>
<feature type="domain" description="RING-type" evidence="4">
    <location>
        <begin position="123"/>
        <end position="161"/>
    </location>
</feature>
<name>A0AAD7GL25_9AGAR</name>